<dbReference type="Proteomes" id="UP001208938">
    <property type="component" value="Unassembled WGS sequence"/>
</dbReference>
<gene>
    <name evidence="2" type="ORF">OKW52_02650</name>
</gene>
<feature type="transmembrane region" description="Helical" evidence="1">
    <location>
        <begin position="99"/>
        <end position="121"/>
    </location>
</feature>
<dbReference type="RefSeq" id="WP_264504339.1">
    <property type="nucleotide sequence ID" value="NZ_JAPDFL010000001.1"/>
</dbReference>
<protein>
    <submittedName>
        <fullName evidence="2">Uncharacterized protein</fullName>
    </submittedName>
</protein>
<organism evidence="2 3">
    <name type="scientific">Pararhodobacter zhoushanensis</name>
    <dbReference type="NCBI Taxonomy" id="2479545"/>
    <lineage>
        <taxon>Bacteria</taxon>
        <taxon>Pseudomonadati</taxon>
        <taxon>Pseudomonadota</taxon>
        <taxon>Alphaproteobacteria</taxon>
        <taxon>Rhodobacterales</taxon>
        <taxon>Paracoccaceae</taxon>
        <taxon>Pararhodobacter</taxon>
    </lineage>
</organism>
<evidence type="ECO:0000313" key="3">
    <source>
        <dbReference type="Proteomes" id="UP001208938"/>
    </source>
</evidence>
<evidence type="ECO:0000256" key="1">
    <source>
        <dbReference type="SAM" id="Phobius"/>
    </source>
</evidence>
<keyword evidence="1" id="KW-1133">Transmembrane helix</keyword>
<proteinExistence type="predicted"/>
<name>A0ABT3GUJ1_9RHOB</name>
<sequence>MDRSPDGRVRRIDIDGLMASVEGVGTEPAVRVAYAATIRADGESAADVPKGRKPPSILSAEAWTDEADEDDDPLAIAFEAAKHAPVVHRAPPARHSRTGLWIAVIGLLVALAIAVLVPGWMTA</sequence>
<comment type="caution">
    <text evidence="2">The sequence shown here is derived from an EMBL/GenBank/DDBJ whole genome shotgun (WGS) entry which is preliminary data.</text>
</comment>
<dbReference type="EMBL" id="JAPDFL010000001">
    <property type="protein sequence ID" value="MCW1931195.1"/>
    <property type="molecule type" value="Genomic_DNA"/>
</dbReference>
<evidence type="ECO:0000313" key="2">
    <source>
        <dbReference type="EMBL" id="MCW1931195.1"/>
    </source>
</evidence>
<keyword evidence="3" id="KW-1185">Reference proteome</keyword>
<accession>A0ABT3GUJ1</accession>
<reference evidence="2 3" key="1">
    <citation type="submission" date="2022-10" db="EMBL/GenBank/DDBJ databases">
        <title>Pararhodobacter sp. nov., isolated from marine algae.</title>
        <authorList>
            <person name="Choi B.J."/>
            <person name="Kim J.M."/>
            <person name="Lee J.K."/>
            <person name="Choi D.G."/>
            <person name="Jeon C.O."/>
        </authorList>
    </citation>
    <scope>NUCLEOTIDE SEQUENCE [LARGE SCALE GENOMIC DNA]</scope>
    <source>
        <strain evidence="2 3">ZQ420</strain>
    </source>
</reference>
<keyword evidence="1" id="KW-0812">Transmembrane</keyword>
<keyword evidence="1" id="KW-0472">Membrane</keyword>